<keyword evidence="2" id="KW-0472">Membrane</keyword>
<comment type="caution">
    <text evidence="3">The sequence shown here is derived from an EMBL/GenBank/DDBJ whole genome shotgun (WGS) entry which is preliminary data.</text>
</comment>
<name>A0ABR2HQ72_9PEZI</name>
<feature type="transmembrane region" description="Helical" evidence="2">
    <location>
        <begin position="162"/>
        <end position="185"/>
    </location>
</feature>
<dbReference type="Proteomes" id="UP001390339">
    <property type="component" value="Unassembled WGS sequence"/>
</dbReference>
<protein>
    <recommendedName>
        <fullName evidence="5">MARVEL domain-containing protein</fullName>
    </recommendedName>
</protein>
<evidence type="ECO:0000313" key="4">
    <source>
        <dbReference type="Proteomes" id="UP001390339"/>
    </source>
</evidence>
<organism evidence="3 4">
    <name type="scientific">Apiospora arundinis</name>
    <dbReference type="NCBI Taxonomy" id="335852"/>
    <lineage>
        <taxon>Eukaryota</taxon>
        <taxon>Fungi</taxon>
        <taxon>Dikarya</taxon>
        <taxon>Ascomycota</taxon>
        <taxon>Pezizomycotina</taxon>
        <taxon>Sordariomycetes</taxon>
        <taxon>Xylariomycetidae</taxon>
        <taxon>Amphisphaeriales</taxon>
        <taxon>Apiosporaceae</taxon>
        <taxon>Apiospora</taxon>
    </lineage>
</organism>
<feature type="region of interest" description="Disordered" evidence="1">
    <location>
        <begin position="124"/>
        <end position="154"/>
    </location>
</feature>
<reference evidence="3 4" key="1">
    <citation type="journal article" date="2024" name="IMA Fungus">
        <title>Apiospora arundinis, a panoply of carbohydrate-active enzymes and secondary metabolites.</title>
        <authorList>
            <person name="Sorensen T."/>
            <person name="Petersen C."/>
            <person name="Muurmann A.T."/>
            <person name="Christiansen J.V."/>
            <person name="Brundto M.L."/>
            <person name="Overgaard C.K."/>
            <person name="Boysen A.T."/>
            <person name="Wollenberg R.D."/>
            <person name="Larsen T.O."/>
            <person name="Sorensen J.L."/>
            <person name="Nielsen K.L."/>
            <person name="Sondergaard T.E."/>
        </authorList>
    </citation>
    <scope>NUCLEOTIDE SEQUENCE [LARGE SCALE GENOMIC DNA]</scope>
    <source>
        <strain evidence="3 4">AAU 773</strain>
    </source>
</reference>
<feature type="compositionally biased region" description="Low complexity" evidence="1">
    <location>
        <begin position="124"/>
        <end position="151"/>
    </location>
</feature>
<proteinExistence type="predicted"/>
<keyword evidence="2" id="KW-1133">Transmembrane helix</keyword>
<keyword evidence="2" id="KW-0812">Transmembrane</keyword>
<sequence>MGAISGLLSRVLHAILIALSIGMIASFSVASNPSGGDGKETGGTRTKISIFTFNIILAIFSFVWFCLLLVLSFTRLWRHAPLPRVIVTALSVVVDTLIFLQTSTILSNAAIYYYLLKEAEDQQSSSRNKSGGSRSGSSSSSSSSFGNGNSSRYRDVESSQPYLAVVVVTALFDFFLLCDITISFVRMLSSAHEIAPVQKYPDGHATSHA</sequence>
<evidence type="ECO:0000256" key="2">
    <source>
        <dbReference type="SAM" id="Phobius"/>
    </source>
</evidence>
<evidence type="ECO:0000313" key="3">
    <source>
        <dbReference type="EMBL" id="KAK8851242.1"/>
    </source>
</evidence>
<feature type="transmembrane region" description="Helical" evidence="2">
    <location>
        <begin position="50"/>
        <end position="73"/>
    </location>
</feature>
<feature type="transmembrane region" description="Helical" evidence="2">
    <location>
        <begin position="85"/>
        <end position="115"/>
    </location>
</feature>
<feature type="transmembrane region" description="Helical" evidence="2">
    <location>
        <begin position="12"/>
        <end position="30"/>
    </location>
</feature>
<dbReference type="EMBL" id="JAPCWZ010000009">
    <property type="protein sequence ID" value="KAK8851242.1"/>
    <property type="molecule type" value="Genomic_DNA"/>
</dbReference>
<evidence type="ECO:0008006" key="5">
    <source>
        <dbReference type="Google" id="ProtNLM"/>
    </source>
</evidence>
<gene>
    <name evidence="3" type="ORF">PGQ11_013721</name>
</gene>
<keyword evidence="4" id="KW-1185">Reference proteome</keyword>
<accession>A0ABR2HQ72</accession>
<evidence type="ECO:0000256" key="1">
    <source>
        <dbReference type="SAM" id="MobiDB-lite"/>
    </source>
</evidence>